<dbReference type="Proteomes" id="UP000321085">
    <property type="component" value="Unassembled WGS sequence"/>
</dbReference>
<sequence>MNEMSITAAEKASMLQSVIALAQEDERMELAKVSAQAELSRARMEVLIGKATIMISLLRDEQHVKITVDQGQFVRFFLGEDRYITIYFNEMYVVCGGLKSRKVLFETRLDHHMTALTFAARKVGDFIAYGKFRDENGGR</sequence>
<proteinExistence type="predicted"/>
<gene>
    <name evidence="1" type="ORF">MAE02_68960</name>
</gene>
<evidence type="ECO:0000313" key="2">
    <source>
        <dbReference type="Proteomes" id="UP000321085"/>
    </source>
</evidence>
<dbReference type="RefSeq" id="WP_114188738.1">
    <property type="nucleotide sequence ID" value="NZ_BJYU01000356.1"/>
</dbReference>
<dbReference type="AlphaFoldDB" id="A0A512C4V6"/>
<organism evidence="1 2">
    <name type="scientific">Microvirga aerophila</name>
    <dbReference type="NCBI Taxonomy" id="670291"/>
    <lineage>
        <taxon>Bacteria</taxon>
        <taxon>Pseudomonadati</taxon>
        <taxon>Pseudomonadota</taxon>
        <taxon>Alphaproteobacteria</taxon>
        <taxon>Hyphomicrobiales</taxon>
        <taxon>Methylobacteriaceae</taxon>
        <taxon>Microvirga</taxon>
    </lineage>
</organism>
<protein>
    <submittedName>
        <fullName evidence="1">Uncharacterized protein</fullName>
    </submittedName>
</protein>
<name>A0A512C4V6_9HYPH</name>
<comment type="caution">
    <text evidence="1">The sequence shown here is derived from an EMBL/GenBank/DDBJ whole genome shotgun (WGS) entry which is preliminary data.</text>
</comment>
<evidence type="ECO:0000313" key="1">
    <source>
        <dbReference type="EMBL" id="GEO19200.1"/>
    </source>
</evidence>
<keyword evidence="2" id="KW-1185">Reference proteome</keyword>
<reference evidence="1 2" key="1">
    <citation type="submission" date="2019-07" db="EMBL/GenBank/DDBJ databases">
        <title>Whole genome shotgun sequence of Microvirga aerophila NBRC 106136.</title>
        <authorList>
            <person name="Hosoyama A."/>
            <person name="Uohara A."/>
            <person name="Ohji S."/>
            <person name="Ichikawa N."/>
        </authorList>
    </citation>
    <scope>NUCLEOTIDE SEQUENCE [LARGE SCALE GENOMIC DNA]</scope>
    <source>
        <strain evidence="1 2">NBRC 106136</strain>
    </source>
</reference>
<accession>A0A512C4V6</accession>
<dbReference type="EMBL" id="BJYU01000356">
    <property type="protein sequence ID" value="GEO19200.1"/>
    <property type="molecule type" value="Genomic_DNA"/>
</dbReference>